<keyword evidence="2" id="KW-0813">Transport</keyword>
<dbReference type="AlphaFoldDB" id="A0A7Y4L7V4"/>
<evidence type="ECO:0000256" key="6">
    <source>
        <dbReference type="ARBA" id="ARBA00022989"/>
    </source>
</evidence>
<accession>A0A7Y4L7V4</accession>
<keyword evidence="3" id="KW-1003">Cell membrane</keyword>
<feature type="transmembrane region" description="Helical" evidence="9">
    <location>
        <begin position="42"/>
        <end position="59"/>
    </location>
</feature>
<keyword evidence="11" id="KW-1185">Reference proteome</keyword>
<reference evidence="10 11" key="1">
    <citation type="submission" date="2020-05" db="EMBL/GenBank/DDBJ databases">
        <authorList>
            <person name="Niu N."/>
        </authorList>
    </citation>
    <scope>NUCLEOTIDE SEQUENCE [LARGE SCALE GENOMIC DNA]</scope>
    <source>
        <strain evidence="10 11">LMG10982</strain>
    </source>
</reference>
<comment type="subcellular location">
    <subcellularLocation>
        <location evidence="1">Cell membrane</location>
        <topology evidence="1">Multi-pass membrane protein</topology>
    </subcellularLocation>
</comment>
<proteinExistence type="inferred from homology"/>
<dbReference type="PANTHER" id="PTHR11795">
    <property type="entry name" value="BRANCHED-CHAIN AMINO ACID TRANSPORT SYSTEM PERMEASE PROTEIN LIVH"/>
    <property type="match status" value="1"/>
</dbReference>
<feature type="transmembrane region" description="Helical" evidence="9">
    <location>
        <begin position="144"/>
        <end position="164"/>
    </location>
</feature>
<dbReference type="Pfam" id="PF02653">
    <property type="entry name" value="BPD_transp_2"/>
    <property type="match status" value="2"/>
</dbReference>
<evidence type="ECO:0000256" key="7">
    <source>
        <dbReference type="ARBA" id="ARBA00023136"/>
    </source>
</evidence>
<feature type="transmembrane region" description="Helical" evidence="9">
    <location>
        <begin position="320"/>
        <end position="339"/>
    </location>
</feature>
<name>A0A7Y4L7V4_9BURK</name>
<dbReference type="Proteomes" id="UP000541421">
    <property type="component" value="Unassembled WGS sequence"/>
</dbReference>
<evidence type="ECO:0000256" key="5">
    <source>
        <dbReference type="ARBA" id="ARBA00022970"/>
    </source>
</evidence>
<feature type="transmembrane region" description="Helical" evidence="9">
    <location>
        <begin position="591"/>
        <end position="611"/>
    </location>
</feature>
<dbReference type="EMBL" id="JABGBO010000001">
    <property type="protein sequence ID" value="NOL48557.1"/>
    <property type="molecule type" value="Genomic_DNA"/>
</dbReference>
<feature type="transmembrane region" description="Helical" evidence="9">
    <location>
        <begin position="185"/>
        <end position="210"/>
    </location>
</feature>
<keyword evidence="6 9" id="KW-1133">Transmembrane helix</keyword>
<dbReference type="InterPro" id="IPR043428">
    <property type="entry name" value="LivM-like"/>
</dbReference>
<keyword evidence="7 9" id="KW-0472">Membrane</keyword>
<protein>
    <submittedName>
        <fullName evidence="10">ABC transporter permease</fullName>
    </submittedName>
</protein>
<evidence type="ECO:0000313" key="10">
    <source>
        <dbReference type="EMBL" id="NOL48557.1"/>
    </source>
</evidence>
<feature type="transmembrane region" description="Helical" evidence="9">
    <location>
        <begin position="517"/>
        <end position="538"/>
    </location>
</feature>
<feature type="transmembrane region" description="Helical" evidence="9">
    <location>
        <begin position="100"/>
        <end position="119"/>
    </location>
</feature>
<feature type="transmembrane region" description="Helical" evidence="9">
    <location>
        <begin position="230"/>
        <end position="250"/>
    </location>
</feature>
<dbReference type="InterPro" id="IPR001851">
    <property type="entry name" value="ABC_transp_permease"/>
</dbReference>
<feature type="transmembrane region" description="Helical" evidence="9">
    <location>
        <begin position="470"/>
        <end position="496"/>
    </location>
</feature>
<comment type="caution">
    <text evidence="10">The sequence shown here is derived from an EMBL/GenBank/DDBJ whole genome shotgun (WGS) entry which is preliminary data.</text>
</comment>
<evidence type="ECO:0000256" key="4">
    <source>
        <dbReference type="ARBA" id="ARBA00022692"/>
    </source>
</evidence>
<organism evidence="10 11">
    <name type="scientific">Pelistega europaea</name>
    <dbReference type="NCBI Taxonomy" id="106147"/>
    <lineage>
        <taxon>Bacteria</taxon>
        <taxon>Pseudomonadati</taxon>
        <taxon>Pseudomonadota</taxon>
        <taxon>Betaproteobacteria</taxon>
        <taxon>Burkholderiales</taxon>
        <taxon>Alcaligenaceae</taxon>
        <taxon>Pelistega</taxon>
    </lineage>
</organism>
<dbReference type="InterPro" id="IPR052157">
    <property type="entry name" value="BCAA_transport_permease"/>
</dbReference>
<evidence type="ECO:0000256" key="9">
    <source>
        <dbReference type="SAM" id="Phobius"/>
    </source>
</evidence>
<feature type="transmembrane region" description="Helical" evidence="9">
    <location>
        <begin position="12"/>
        <end position="35"/>
    </location>
</feature>
<keyword evidence="4 9" id="KW-0812">Transmembrane</keyword>
<feature type="transmembrane region" description="Helical" evidence="9">
    <location>
        <begin position="425"/>
        <end position="445"/>
    </location>
</feature>
<feature type="transmembrane region" description="Helical" evidence="9">
    <location>
        <begin position="401"/>
        <end position="420"/>
    </location>
</feature>
<sequence length="635" mass="68512">MSALFVQLLNGLASASSLFMVAVGLSLIFGVTRIVNFAHGSLYMVGLYLAYSLTHLFGVESIWSYGLGVLCAALLTGLLGAVIEIVLLRHIYKAPELFQLLATFALVLIISDAVLWIWGAEDLLGTPVPGLEGSISVLGRAMPMYSLVQMLIGPTVWLLLWFLLNRTPWGIYVRAAQQDKEMLGALGINQAWLFTSVFALGAFLAGLGAALELPNEPASLSLDMRLIGDAFAVVVIGGMGSIGGAFVAALSIAEVKALANWLGTMQVAGIAINFSQFSLVAEFFLMALVLVIRPWGLFGKPQEKSRNSAPIERPLQPATLRLKGVVSVAIVVAVVLPFLGDDYGVILLQDALIAILFAVSLHFMAGLTGMHTFGHAAYFGVGAYAAAVFSLQLAFPMELSLPLAAIVAGLFAAVFAWFCIRLSGIYLAMLTLALAQLLWSIVYQWDGFTGGSNGLVGIWPSDWLGEGYTYYYFTLVIVVLSLILIRWIAFSSFGYAMRASRDAEWRARAIGIPVRKVRWQVFVLSGFFAGLAGALYTFSKGSISPEELSVARSVDGLVMVLLGGIQSLWGPIIGALSYTFLHDFMINLTDYWKALLGGIIIVLVLIFPMGMTDLPSIVQRIFGRGRTAAGEKMHF</sequence>
<evidence type="ECO:0000313" key="11">
    <source>
        <dbReference type="Proteomes" id="UP000541421"/>
    </source>
</evidence>
<gene>
    <name evidence="10" type="ORF">HKX40_00185</name>
</gene>
<dbReference type="RefSeq" id="WP_171587550.1">
    <property type="nucleotide sequence ID" value="NZ_JABGBO010000001.1"/>
</dbReference>
<comment type="similarity">
    <text evidence="8">Belongs to the binding-protein-dependent transport system permease family. LivHM subfamily.</text>
</comment>
<dbReference type="GO" id="GO:0005886">
    <property type="term" value="C:plasma membrane"/>
    <property type="evidence" value="ECO:0007669"/>
    <property type="project" value="UniProtKB-SubCell"/>
</dbReference>
<dbReference type="GO" id="GO:0006865">
    <property type="term" value="P:amino acid transport"/>
    <property type="evidence" value="ECO:0007669"/>
    <property type="project" value="UniProtKB-KW"/>
</dbReference>
<feature type="transmembrane region" description="Helical" evidence="9">
    <location>
        <begin position="280"/>
        <end position="299"/>
    </location>
</feature>
<keyword evidence="5" id="KW-0029">Amino-acid transport</keyword>
<evidence type="ECO:0000256" key="3">
    <source>
        <dbReference type="ARBA" id="ARBA00022475"/>
    </source>
</evidence>
<evidence type="ECO:0000256" key="1">
    <source>
        <dbReference type="ARBA" id="ARBA00004651"/>
    </source>
</evidence>
<evidence type="ECO:0000256" key="2">
    <source>
        <dbReference type="ARBA" id="ARBA00022448"/>
    </source>
</evidence>
<dbReference type="CDD" id="cd06582">
    <property type="entry name" value="TM_PBP1_LivH_like"/>
    <property type="match status" value="1"/>
</dbReference>
<dbReference type="PANTHER" id="PTHR11795:SF442">
    <property type="entry name" value="ABC TRANSPORTER ATP-BINDING PROTEIN"/>
    <property type="match status" value="1"/>
</dbReference>
<evidence type="ECO:0000256" key="8">
    <source>
        <dbReference type="ARBA" id="ARBA00037998"/>
    </source>
</evidence>
<feature type="transmembrane region" description="Helical" evidence="9">
    <location>
        <begin position="345"/>
        <end position="364"/>
    </location>
</feature>
<feature type="transmembrane region" description="Helical" evidence="9">
    <location>
        <begin position="65"/>
        <end position="88"/>
    </location>
</feature>
<feature type="transmembrane region" description="Helical" evidence="9">
    <location>
        <begin position="558"/>
        <end position="579"/>
    </location>
</feature>
<dbReference type="GO" id="GO:0015658">
    <property type="term" value="F:branched-chain amino acid transmembrane transporter activity"/>
    <property type="evidence" value="ECO:0007669"/>
    <property type="project" value="InterPro"/>
</dbReference>
<dbReference type="CDD" id="cd06581">
    <property type="entry name" value="TM_PBP1_LivM_like"/>
    <property type="match status" value="1"/>
</dbReference>